<dbReference type="GO" id="GO:0015128">
    <property type="term" value="F:gluconate transmembrane transporter activity"/>
    <property type="evidence" value="ECO:0007669"/>
    <property type="project" value="InterPro"/>
</dbReference>
<feature type="transmembrane region" description="Helical" evidence="1">
    <location>
        <begin position="434"/>
        <end position="458"/>
    </location>
</feature>
<dbReference type="OrthoDB" id="9787129at2"/>
<reference evidence="2" key="1">
    <citation type="submission" date="2017-04" db="EMBL/GenBank/DDBJ databases">
        <title>Complete Genome Sequences of Twelve Strains of a Stable Defined Moderately Diverse Mouse Microbiota 2 (sDMDMm2).</title>
        <authorList>
            <person name="Uchimura Y."/>
            <person name="Wyss M."/>
            <person name="Brugiroux S."/>
            <person name="Limenitakis J.P."/>
            <person name="Stecher B."/>
            <person name="McCoy K.D."/>
            <person name="Macpherson A.J."/>
        </authorList>
    </citation>
    <scope>NUCLEOTIDE SEQUENCE</scope>
    <source>
        <strain evidence="2">YL58</strain>
    </source>
</reference>
<dbReference type="PANTHER" id="PTHR30354">
    <property type="entry name" value="GNT FAMILY GLUCONATE TRANSPORTER"/>
    <property type="match status" value="1"/>
</dbReference>
<organism evidence="2 3">
    <name type="scientific">Blautia pseudococcoides</name>
    <dbReference type="NCBI Taxonomy" id="1796616"/>
    <lineage>
        <taxon>Bacteria</taxon>
        <taxon>Bacillati</taxon>
        <taxon>Bacillota</taxon>
        <taxon>Clostridia</taxon>
        <taxon>Lachnospirales</taxon>
        <taxon>Lachnospiraceae</taxon>
        <taxon>Blautia</taxon>
    </lineage>
</organism>
<feature type="transmembrane region" description="Helical" evidence="1">
    <location>
        <begin position="345"/>
        <end position="368"/>
    </location>
</feature>
<feature type="transmembrane region" description="Helical" evidence="1">
    <location>
        <begin position="389"/>
        <end position="414"/>
    </location>
</feature>
<feature type="transmembrane region" description="Helical" evidence="1">
    <location>
        <begin position="7"/>
        <end position="28"/>
    </location>
</feature>
<dbReference type="GO" id="GO:0005886">
    <property type="term" value="C:plasma membrane"/>
    <property type="evidence" value="ECO:0007669"/>
    <property type="project" value="TreeGrafter"/>
</dbReference>
<feature type="transmembrane region" description="Helical" evidence="1">
    <location>
        <begin position="320"/>
        <end position="339"/>
    </location>
</feature>
<evidence type="ECO:0000313" key="2">
    <source>
        <dbReference type="EMBL" id="ANU77885.1"/>
    </source>
</evidence>
<dbReference type="Proteomes" id="UP000092574">
    <property type="component" value="Chromosome"/>
</dbReference>
<keyword evidence="3" id="KW-1185">Reference proteome</keyword>
<dbReference type="EMBL" id="CP015405">
    <property type="protein sequence ID" value="ANU77885.1"/>
    <property type="molecule type" value="Genomic_DNA"/>
</dbReference>
<feature type="transmembrane region" description="Helical" evidence="1">
    <location>
        <begin position="276"/>
        <end position="299"/>
    </location>
</feature>
<dbReference type="AlphaFoldDB" id="A0A1C7IE83"/>
<protein>
    <submittedName>
        <fullName evidence="2">Gluconate permease</fullName>
    </submittedName>
</protein>
<keyword evidence="1" id="KW-0812">Transmembrane</keyword>
<feature type="transmembrane region" description="Helical" evidence="1">
    <location>
        <begin position="144"/>
        <end position="164"/>
    </location>
</feature>
<evidence type="ECO:0000313" key="3">
    <source>
        <dbReference type="Proteomes" id="UP000092574"/>
    </source>
</evidence>
<dbReference type="InterPro" id="IPR003474">
    <property type="entry name" value="Glcn_transporter"/>
</dbReference>
<keyword evidence="1" id="KW-0472">Membrane</keyword>
<name>A0A1C7IE83_9FIRM</name>
<dbReference type="NCBIfam" id="TIGR00791">
    <property type="entry name" value="gntP"/>
    <property type="match status" value="1"/>
</dbReference>
<keyword evidence="1" id="KW-1133">Transmembrane helix</keyword>
<dbReference type="KEGG" id="byl:A4V09_20405"/>
<accession>A0A1C7IE83</accession>
<dbReference type="PANTHER" id="PTHR30354:SF11">
    <property type="entry name" value="PERMEASE"/>
    <property type="match status" value="1"/>
</dbReference>
<evidence type="ECO:0000256" key="1">
    <source>
        <dbReference type="SAM" id="Phobius"/>
    </source>
</evidence>
<sequence length="467" mass="48761">MFSGEMVTGPLLIGIFILAIAVLLLLIIKFKLNAFVALLLTAFGTGVLVNMPLADVAQTVTDGFGGTLGGIGMVTGLGVMLGKFMFESGGIESISNKILGAFGEKKSPIAVALSGFITGIPVFGDVVYIMFAPMLRVLSKKTKISMVTFACAISVATTCTFALVLPTAPPLAVAEELNIEIGIFFFYALISAFVGMIVGGIFYGSILNKQDQKNNHFYTFEDLDEEEAEMSKSSKGKGKERAKMSAGKALSILLVPIILILLGSFVPLAVGKDAAIVPFVTFIGNKNFAMMAGVIYAAVISRKYITKTATDIMTEAADQVGLILLITGAGGAFGKVLQATGIADYVAGSLSQFSIPILVLCFLIAQIIRCAQGSTTVALMTTAAIMSSTIASGGVSPILCAIAICAGGIGLSLPNDSGFWAISRFFKISVTDTIRGWSIGGFVAGVAILIFVSILSLFQGFLPGLMM</sequence>
<feature type="transmembrane region" description="Helical" evidence="1">
    <location>
        <begin position="109"/>
        <end position="132"/>
    </location>
</feature>
<proteinExistence type="predicted"/>
<dbReference type="RefSeq" id="WP_084043703.1">
    <property type="nucleotide sequence ID" value="NZ_CP015405.2"/>
</dbReference>
<gene>
    <name evidence="2" type="ORF">A4V09_20405</name>
</gene>
<feature type="transmembrane region" description="Helical" evidence="1">
    <location>
        <begin position="34"/>
        <end position="53"/>
    </location>
</feature>
<feature type="transmembrane region" description="Helical" evidence="1">
    <location>
        <begin position="184"/>
        <end position="206"/>
    </location>
</feature>
<feature type="transmembrane region" description="Helical" evidence="1">
    <location>
        <begin position="249"/>
        <end position="270"/>
    </location>
</feature>
<dbReference type="Pfam" id="PF02447">
    <property type="entry name" value="GntP_permease"/>
    <property type="match status" value="1"/>
</dbReference>
<dbReference type="STRING" id="1796616.A4V09_20405"/>